<protein>
    <recommendedName>
        <fullName evidence="10">Vesicle transport protein GOT1B</fullName>
    </recommendedName>
</protein>
<keyword evidence="5 7" id="KW-0472">Membrane</keyword>
<keyword evidence="3 7" id="KW-1133">Transmembrane helix</keyword>
<evidence type="ECO:0000256" key="6">
    <source>
        <dbReference type="ARBA" id="ARBA00025799"/>
    </source>
</evidence>
<dbReference type="InterPro" id="IPR045176">
    <property type="entry name" value="Got1"/>
</dbReference>
<dbReference type="GO" id="GO:0005783">
    <property type="term" value="C:endoplasmic reticulum"/>
    <property type="evidence" value="ECO:0007669"/>
    <property type="project" value="TreeGrafter"/>
</dbReference>
<name>A0AA88HSQ3_ARTSF</name>
<evidence type="ECO:0008006" key="10">
    <source>
        <dbReference type="Google" id="ProtNLM"/>
    </source>
</evidence>
<dbReference type="InterPro" id="IPR007305">
    <property type="entry name" value="Vesicle_transpt_Got1/SFT2"/>
</dbReference>
<evidence type="ECO:0000256" key="5">
    <source>
        <dbReference type="ARBA" id="ARBA00023136"/>
    </source>
</evidence>
<evidence type="ECO:0000256" key="2">
    <source>
        <dbReference type="ARBA" id="ARBA00022692"/>
    </source>
</evidence>
<evidence type="ECO:0000256" key="3">
    <source>
        <dbReference type="ARBA" id="ARBA00022989"/>
    </source>
</evidence>
<dbReference type="EMBL" id="JAVRJZ010000015">
    <property type="protein sequence ID" value="KAK2712974.1"/>
    <property type="molecule type" value="Genomic_DNA"/>
</dbReference>
<evidence type="ECO:0000256" key="1">
    <source>
        <dbReference type="ARBA" id="ARBA00004653"/>
    </source>
</evidence>
<dbReference type="PANTHER" id="PTHR21493:SF9">
    <property type="entry name" value="GOLGI TRANSPORT PROTEIN 1-RELATED"/>
    <property type="match status" value="1"/>
</dbReference>
<dbReference type="Pfam" id="PF04178">
    <property type="entry name" value="Got1"/>
    <property type="match status" value="1"/>
</dbReference>
<dbReference type="PANTHER" id="PTHR21493">
    <property type="entry name" value="CGI-141-RELATED/LIPASE CONTAINING PROTEIN"/>
    <property type="match status" value="1"/>
</dbReference>
<evidence type="ECO:0000313" key="9">
    <source>
        <dbReference type="Proteomes" id="UP001187531"/>
    </source>
</evidence>
<dbReference type="GO" id="GO:0000139">
    <property type="term" value="C:Golgi membrane"/>
    <property type="evidence" value="ECO:0007669"/>
    <property type="project" value="UniProtKB-SubCell"/>
</dbReference>
<comment type="subcellular location">
    <subcellularLocation>
        <location evidence="1">Golgi apparatus membrane</location>
        <topology evidence="1">Multi-pass membrane protein</topology>
    </subcellularLocation>
</comment>
<dbReference type="GO" id="GO:0005829">
    <property type="term" value="C:cytosol"/>
    <property type="evidence" value="ECO:0007669"/>
    <property type="project" value="GOC"/>
</dbReference>
<organism evidence="8 9">
    <name type="scientific">Artemia franciscana</name>
    <name type="common">Brine shrimp</name>
    <name type="synonym">Artemia sanfranciscana</name>
    <dbReference type="NCBI Taxonomy" id="6661"/>
    <lineage>
        <taxon>Eukaryota</taxon>
        <taxon>Metazoa</taxon>
        <taxon>Ecdysozoa</taxon>
        <taxon>Arthropoda</taxon>
        <taxon>Crustacea</taxon>
        <taxon>Branchiopoda</taxon>
        <taxon>Anostraca</taxon>
        <taxon>Artemiidae</taxon>
        <taxon>Artemia</taxon>
    </lineage>
</organism>
<dbReference type="AlphaFoldDB" id="A0AA88HSQ3"/>
<comment type="caution">
    <text evidence="8">The sequence shown here is derived from an EMBL/GenBank/DDBJ whole genome shotgun (WGS) entry which is preliminary data.</text>
</comment>
<comment type="similarity">
    <text evidence="6">Belongs to the GOT1 family.</text>
</comment>
<reference evidence="8" key="1">
    <citation type="submission" date="2023-07" db="EMBL/GenBank/DDBJ databases">
        <title>Chromosome-level genome assembly of Artemia franciscana.</title>
        <authorList>
            <person name="Jo E."/>
        </authorList>
    </citation>
    <scope>NUCLEOTIDE SEQUENCE</scope>
    <source>
        <tissue evidence="8">Whole body</tissue>
    </source>
</reference>
<dbReference type="GO" id="GO:0006888">
    <property type="term" value="P:endoplasmic reticulum to Golgi vesicle-mediated transport"/>
    <property type="evidence" value="ECO:0007669"/>
    <property type="project" value="InterPro"/>
</dbReference>
<dbReference type="Proteomes" id="UP001187531">
    <property type="component" value="Unassembled WGS sequence"/>
</dbReference>
<dbReference type="GO" id="GO:0042147">
    <property type="term" value="P:retrograde transport, endosome to Golgi"/>
    <property type="evidence" value="ECO:0007669"/>
    <property type="project" value="InterPro"/>
</dbReference>
<accession>A0AA88HSQ3</accession>
<feature type="transmembrane region" description="Helical" evidence="7">
    <location>
        <begin position="61"/>
        <end position="78"/>
    </location>
</feature>
<gene>
    <name evidence="8" type="ORF">QYM36_011613</name>
</gene>
<feature type="transmembrane region" description="Helical" evidence="7">
    <location>
        <begin position="90"/>
        <end position="110"/>
    </location>
</feature>
<keyword evidence="4" id="KW-0333">Golgi apparatus</keyword>
<keyword evidence="9" id="KW-1185">Reference proteome</keyword>
<evidence type="ECO:0000313" key="8">
    <source>
        <dbReference type="EMBL" id="KAK2712974.1"/>
    </source>
</evidence>
<evidence type="ECO:0000256" key="7">
    <source>
        <dbReference type="SAM" id="Phobius"/>
    </source>
</evidence>
<sequence length="156" mass="17388">MIIPELHNCYLKTKVINQLTFTASQENTQGLHYEIGLLLTVFGSVFLFLGVVLLFDKGLLAIGNILFVCGIGCLIGPQRTFRFFFQQHRVKASLAFFGGMTVVLLGWPIVGMVIEFFGFYLLFKGFLPFIISSLRQLPIIGSILRTPPLGRVSSIV</sequence>
<feature type="transmembrane region" description="Helical" evidence="7">
    <location>
        <begin position="35"/>
        <end position="55"/>
    </location>
</feature>
<evidence type="ECO:0000256" key="4">
    <source>
        <dbReference type="ARBA" id="ARBA00023034"/>
    </source>
</evidence>
<proteinExistence type="inferred from homology"/>
<keyword evidence="2 7" id="KW-0812">Transmembrane</keyword>